<evidence type="ECO:0000313" key="1">
    <source>
        <dbReference type="EMBL" id="GFH18797.1"/>
    </source>
</evidence>
<evidence type="ECO:0000313" key="2">
    <source>
        <dbReference type="Proteomes" id="UP000485058"/>
    </source>
</evidence>
<dbReference type="EMBL" id="BLLF01001359">
    <property type="protein sequence ID" value="GFH18797.1"/>
    <property type="molecule type" value="Genomic_DNA"/>
</dbReference>
<reference evidence="1 2" key="1">
    <citation type="submission" date="2020-02" db="EMBL/GenBank/DDBJ databases">
        <title>Draft genome sequence of Haematococcus lacustris strain NIES-144.</title>
        <authorList>
            <person name="Morimoto D."/>
            <person name="Nakagawa S."/>
            <person name="Yoshida T."/>
            <person name="Sawayama S."/>
        </authorList>
    </citation>
    <scope>NUCLEOTIDE SEQUENCE [LARGE SCALE GENOMIC DNA]</scope>
    <source>
        <strain evidence="1 2">NIES-144</strain>
    </source>
</reference>
<organism evidence="1 2">
    <name type="scientific">Haematococcus lacustris</name>
    <name type="common">Green alga</name>
    <name type="synonym">Haematococcus pluvialis</name>
    <dbReference type="NCBI Taxonomy" id="44745"/>
    <lineage>
        <taxon>Eukaryota</taxon>
        <taxon>Viridiplantae</taxon>
        <taxon>Chlorophyta</taxon>
        <taxon>core chlorophytes</taxon>
        <taxon>Chlorophyceae</taxon>
        <taxon>CS clade</taxon>
        <taxon>Chlamydomonadales</taxon>
        <taxon>Haematococcaceae</taxon>
        <taxon>Haematococcus</taxon>
    </lineage>
</organism>
<dbReference type="Proteomes" id="UP000485058">
    <property type="component" value="Unassembled WGS sequence"/>
</dbReference>
<protein>
    <submittedName>
        <fullName evidence="1">Uncharacterized protein</fullName>
    </submittedName>
</protein>
<gene>
    <name evidence="1" type="ORF">HaLaN_15658</name>
</gene>
<proteinExistence type="predicted"/>
<dbReference type="PANTHER" id="PTHR34407">
    <property type="entry name" value="EXPRESSED PROTEIN"/>
    <property type="match status" value="1"/>
</dbReference>
<dbReference type="AlphaFoldDB" id="A0A699Z812"/>
<dbReference type="PANTHER" id="PTHR34407:SF1">
    <property type="entry name" value="SGNH HYDROLASE-TYPE ESTERASE DOMAIN-CONTAINING PROTEIN"/>
    <property type="match status" value="1"/>
</dbReference>
<sequence length="328" mass="35396">MLLQLPTLSVKAACWRLMAAGVRGFNVSRTRARDDGGREDPALDQQLRGDVFYFDVVHPGVRGFNVSRTRARDDGGREDPALDQQLRGDVFYFDVVHPDGNTGHRAMADLVIQLFADATKGPSRRRPAHAAHNALPPPMIPGNWESRSDKCFIASFSWMNDQAPDKRAKWGFIASQPGAQIRLKLDTTTSAKSLLEGAQDQDLVTIEVAHLRSYAGMGMASVECLSGCTCSPTILDGHHQARVSLVALHEVVATQAAQCVLQVTVLAGTKDPTGGHKVKLTGVMVSDEGGVDSRKAKGLGVFGALDYVTSGLGPKNTFELRQTIHATL</sequence>
<comment type="caution">
    <text evidence="1">The sequence shown here is derived from an EMBL/GenBank/DDBJ whole genome shotgun (WGS) entry which is preliminary data.</text>
</comment>
<keyword evidence="2" id="KW-1185">Reference proteome</keyword>
<accession>A0A699Z812</accession>
<name>A0A699Z812_HAELA</name>